<evidence type="ECO:0000256" key="1">
    <source>
        <dbReference type="ARBA" id="ARBA00022618"/>
    </source>
</evidence>
<dbReference type="GO" id="GO:0045842">
    <property type="term" value="P:positive regulation of mitotic metaphase/anaphase transition"/>
    <property type="evidence" value="ECO:0007669"/>
    <property type="project" value="TreeGrafter"/>
</dbReference>
<evidence type="ECO:0000313" key="11">
    <source>
        <dbReference type="RefSeq" id="XP_005180426.1"/>
    </source>
</evidence>
<dbReference type="InterPro" id="IPR011990">
    <property type="entry name" value="TPR-like_helical_dom_sf"/>
</dbReference>
<proteinExistence type="predicted"/>
<evidence type="ECO:0000256" key="7">
    <source>
        <dbReference type="PROSITE-ProRule" id="PRU00339"/>
    </source>
</evidence>
<reference evidence="9" key="1">
    <citation type="submission" date="2020-05" db="UniProtKB">
        <authorList>
            <consortium name="EnsemblMetazoa"/>
        </authorList>
    </citation>
    <scope>IDENTIFICATION</scope>
    <source>
        <strain evidence="9">Aabys</strain>
    </source>
</reference>
<dbReference type="GO" id="GO:0005737">
    <property type="term" value="C:cytoplasm"/>
    <property type="evidence" value="ECO:0007669"/>
    <property type="project" value="TreeGrafter"/>
</dbReference>
<evidence type="ECO:0000256" key="3">
    <source>
        <dbReference type="ARBA" id="ARBA00022776"/>
    </source>
</evidence>
<dbReference type="STRING" id="7370.A0A1I8M4D7"/>
<dbReference type="AlphaFoldDB" id="A0A1I8M4D7"/>
<name>A0A1I8M4D7_MUSDO</name>
<organism evidence="9">
    <name type="scientific">Musca domestica</name>
    <name type="common">House fly</name>
    <dbReference type="NCBI Taxonomy" id="7370"/>
    <lineage>
        <taxon>Eukaryota</taxon>
        <taxon>Metazoa</taxon>
        <taxon>Ecdysozoa</taxon>
        <taxon>Arthropoda</taxon>
        <taxon>Hexapoda</taxon>
        <taxon>Insecta</taxon>
        <taxon>Pterygota</taxon>
        <taxon>Neoptera</taxon>
        <taxon>Endopterygota</taxon>
        <taxon>Diptera</taxon>
        <taxon>Brachycera</taxon>
        <taxon>Muscomorpha</taxon>
        <taxon>Muscoidea</taxon>
        <taxon>Muscidae</taxon>
        <taxon>Musca</taxon>
    </lineage>
</organism>
<sequence length="739" mass="84382">MTGDSEMRNNTSSASDATNGGSGGGTIDVEHYRKLVKQFCDMRRYQTALFWAEKVCCLSQNDPKDVYCQAQCMFLLKEYHRAAHTIRYHKLEKTHIPCYNLLLECLYEAKEYNEAIVVINTVDIEYLASSLINQPLDGGGMDGPSLLFGEEGCKNEILASISFLKGKIYEAMDNRGLAMDYYVQALHKSVYCYEALEALVQHEMLMAWEEKELMQHLPLEHQSSESDAKFIKKLYETKLKKYYESIGPNTNAEETPIGNMSTLKSIKELNDKIQMTRNSDASIHKNVLPKFMTPTQNQILSPANKVLEDLKIPPFSLQVSLTRASSLINDSQRSHMETPNRNRSKDSADSPTSILLSTSMQRIQKSTDVMAAEAEKHFYDCDYKKSFKLLNELLKIDPYHDGARTVQIGCLAEFGDYNKLFYVAHKLVDRYPDKAISWYAVGCYYDMIGKSDPARRYLSKATSLDRLYGPAWLAYGHSFAKENEHDQAMAAYFKATQLMRGCHLPLLYIGVECGLVKNLELAEKFFYQAMSIAPLDVFVLHELGVIKYEYEFYESAEEVFRTTADIVTNRAKQNKEEVSARWEPLFNNLGHCCRKNKKYKEALEYHQYALLLNPNTPQTLTDIGFVYALMGNLEEAITYFHKSLALNRDCIVTSTILKTCIEDLMDDESIIDEIYGKQAWDSYSAHKIPKAPNQFPTIEEEDSPSVKFTGMKLKFDDEDISTNSDNIDPNVIMDMSMDI</sequence>
<evidence type="ECO:0000256" key="2">
    <source>
        <dbReference type="ARBA" id="ARBA00022737"/>
    </source>
</evidence>
<dbReference type="GO" id="GO:0016567">
    <property type="term" value="P:protein ubiquitination"/>
    <property type="evidence" value="ECO:0007669"/>
    <property type="project" value="TreeGrafter"/>
</dbReference>
<dbReference type="InterPro" id="IPR019734">
    <property type="entry name" value="TPR_rpt"/>
</dbReference>
<dbReference type="eggNOG" id="KOG1173">
    <property type="taxonomic scope" value="Eukaryota"/>
</dbReference>
<feature type="compositionally biased region" description="Basic and acidic residues" evidence="8">
    <location>
        <begin position="332"/>
        <end position="348"/>
    </location>
</feature>
<keyword evidence="4" id="KW-0833">Ubl conjugation pathway</keyword>
<dbReference type="GO" id="GO:0005680">
    <property type="term" value="C:anaphase-promoting complex"/>
    <property type="evidence" value="ECO:0007669"/>
    <property type="project" value="TreeGrafter"/>
</dbReference>
<dbReference type="RefSeq" id="XP_005180426.1">
    <property type="nucleotide sequence ID" value="XM_005180369.3"/>
</dbReference>
<dbReference type="Pfam" id="PF12895">
    <property type="entry name" value="ANAPC3"/>
    <property type="match status" value="1"/>
</dbReference>
<feature type="compositionally biased region" description="Polar residues" evidence="8">
    <location>
        <begin position="8"/>
        <end position="19"/>
    </location>
</feature>
<dbReference type="SMART" id="SM00028">
    <property type="entry name" value="TPR"/>
    <property type="match status" value="7"/>
</dbReference>
<dbReference type="Gene3D" id="1.25.40.10">
    <property type="entry name" value="Tetratricopeptide repeat domain"/>
    <property type="match status" value="2"/>
</dbReference>
<keyword evidence="1 11" id="KW-0132">Cell division</keyword>
<dbReference type="Pfam" id="PF13424">
    <property type="entry name" value="TPR_12"/>
    <property type="match status" value="1"/>
</dbReference>
<dbReference type="KEGG" id="mde:101892955"/>
<evidence type="ECO:0000256" key="5">
    <source>
        <dbReference type="ARBA" id="ARBA00022803"/>
    </source>
</evidence>
<feature type="region of interest" description="Disordered" evidence="8">
    <location>
        <begin position="1"/>
        <end position="22"/>
    </location>
</feature>
<dbReference type="PANTHER" id="PTHR12558:SF9">
    <property type="entry name" value="CELL DIVISION CYCLE PROTEIN 16 HOMOLOG"/>
    <property type="match status" value="1"/>
</dbReference>
<dbReference type="OrthoDB" id="10006270at2759"/>
<dbReference type="VEuPathDB" id="VectorBase:MDOA001116"/>
<feature type="repeat" description="TPR" evidence="7">
    <location>
        <begin position="617"/>
        <end position="650"/>
    </location>
</feature>
<evidence type="ECO:0000256" key="4">
    <source>
        <dbReference type="ARBA" id="ARBA00022786"/>
    </source>
</evidence>
<dbReference type="PANTHER" id="PTHR12558">
    <property type="entry name" value="CELL DIVISION CYCLE 16,23,27"/>
    <property type="match status" value="1"/>
</dbReference>
<evidence type="ECO:0000256" key="6">
    <source>
        <dbReference type="ARBA" id="ARBA00023306"/>
    </source>
</evidence>
<evidence type="ECO:0000313" key="9">
    <source>
        <dbReference type="EnsemblMetazoa" id="MDOA001116-PA"/>
    </source>
</evidence>
<dbReference type="Proteomes" id="UP001652621">
    <property type="component" value="Unplaced"/>
</dbReference>
<keyword evidence="3" id="KW-0498">Mitosis</keyword>
<keyword evidence="2" id="KW-0677">Repeat</keyword>
<accession>A0A1I8M4D7</accession>
<keyword evidence="10" id="KW-1185">Reference proteome</keyword>
<feature type="region of interest" description="Disordered" evidence="8">
    <location>
        <begin position="328"/>
        <end position="351"/>
    </location>
</feature>
<dbReference type="GO" id="GO:0051301">
    <property type="term" value="P:cell division"/>
    <property type="evidence" value="ECO:0007669"/>
    <property type="project" value="UniProtKB-KW"/>
</dbReference>
<dbReference type="SUPFAM" id="SSF48452">
    <property type="entry name" value="TPR-like"/>
    <property type="match status" value="2"/>
</dbReference>
<dbReference type="GO" id="GO:0031145">
    <property type="term" value="P:anaphase-promoting complex-dependent catabolic process"/>
    <property type="evidence" value="ECO:0007669"/>
    <property type="project" value="TreeGrafter"/>
</dbReference>
<dbReference type="EnsemblMetazoa" id="MDOA001116-RA">
    <property type="protein sequence ID" value="MDOA001116-PA"/>
    <property type="gene ID" value="MDOA001116"/>
</dbReference>
<gene>
    <name evidence="9" type="primary">101892955</name>
    <name evidence="11" type="synonym">LOC101892955</name>
</gene>
<dbReference type="PROSITE" id="PS50005">
    <property type="entry name" value="TPR"/>
    <property type="match status" value="2"/>
</dbReference>
<protein>
    <submittedName>
        <fullName evidence="11">Cell division cycle protein 16 homolog</fullName>
    </submittedName>
</protein>
<evidence type="ECO:0000313" key="10">
    <source>
        <dbReference type="Proteomes" id="UP001652621"/>
    </source>
</evidence>
<reference evidence="11" key="2">
    <citation type="submission" date="2025-04" db="UniProtKB">
        <authorList>
            <consortium name="RefSeq"/>
        </authorList>
    </citation>
    <scope>IDENTIFICATION</scope>
    <source>
        <strain evidence="11">Aabys</strain>
    </source>
</reference>
<evidence type="ECO:0000256" key="8">
    <source>
        <dbReference type="SAM" id="MobiDB-lite"/>
    </source>
</evidence>
<keyword evidence="5 7" id="KW-0802">TPR repeat</keyword>
<dbReference type="VEuPathDB" id="VectorBase:MDOMA2_014430"/>
<feature type="repeat" description="TPR" evidence="7">
    <location>
        <begin position="583"/>
        <end position="616"/>
    </location>
</feature>
<keyword evidence="6" id="KW-0131">Cell cycle</keyword>